<protein>
    <recommendedName>
        <fullName evidence="4">Methyltransferase</fullName>
        <ecNumber evidence="4">2.1.1.-</ecNumber>
    </recommendedName>
</protein>
<dbReference type="PRINTS" id="PR00508">
    <property type="entry name" value="S21N4MTFRASE"/>
</dbReference>
<dbReference type="PANTHER" id="PTHR13370:SF3">
    <property type="entry name" value="TRNA (GUANINE(10)-N2)-METHYLTRANSFERASE HOMOLOG"/>
    <property type="match status" value="1"/>
</dbReference>
<sequence>MPETNQIIRGDSIKVLNDGPEGWVDLVFADPPFNIGYLYHNYDDRKDVDEYVDWSERWMSAVHRALKPTGSFYLAIGDEFAADLAVVARRKIGFHMRNWIIWHYTFGQQTKKMFAKSHTHILYFTKQKPESGMTNLTFNADAIRVASARQTTYGDSRANAKGKLPDDTWFLRPQETSFYESGYSQYVEQQKDLPADAFLPVDFFDPVSDTWNVSRICGTFKEREGWHGCQMPIAVLDRIIKASSNPGDVVLDPFNGSGTTVVSAALNNRQYVGIDQSAEYVAYARKRLEHALRVSTSPINSSAASGALAASVVLDDTRASKVMTETDAFGRKRVPRGPRRRVAKTA</sequence>
<dbReference type="PROSITE" id="PS00092">
    <property type="entry name" value="N6_MTASE"/>
    <property type="match status" value="1"/>
</dbReference>
<keyword evidence="2" id="KW-0489">Methyltransferase</keyword>
<dbReference type="Gene3D" id="3.40.50.150">
    <property type="entry name" value="Vaccinia Virus protein VP39"/>
    <property type="match status" value="1"/>
</dbReference>
<evidence type="ECO:0000313" key="7">
    <source>
        <dbReference type="Proteomes" id="UP000593765"/>
    </source>
</evidence>
<dbReference type="GO" id="GO:0003677">
    <property type="term" value="F:DNA binding"/>
    <property type="evidence" value="ECO:0007669"/>
    <property type="project" value="InterPro"/>
</dbReference>
<dbReference type="GO" id="GO:0008170">
    <property type="term" value="F:N-methyltransferase activity"/>
    <property type="evidence" value="ECO:0007669"/>
    <property type="project" value="InterPro"/>
</dbReference>
<evidence type="ECO:0000256" key="2">
    <source>
        <dbReference type="ARBA" id="ARBA00022603"/>
    </source>
</evidence>
<dbReference type="InterPro" id="IPR001091">
    <property type="entry name" value="RM_Methyltransferase"/>
</dbReference>
<evidence type="ECO:0000259" key="5">
    <source>
        <dbReference type="Pfam" id="PF01555"/>
    </source>
</evidence>
<dbReference type="SUPFAM" id="SSF53335">
    <property type="entry name" value="S-adenosyl-L-methionine-dependent methyltransferases"/>
    <property type="match status" value="1"/>
</dbReference>
<evidence type="ECO:0000256" key="4">
    <source>
        <dbReference type="RuleBase" id="RU362026"/>
    </source>
</evidence>
<reference evidence="6 7" key="1">
    <citation type="submission" date="2020-10" db="EMBL/GenBank/DDBJ databases">
        <title>Wide distribution of Phycisphaera-like planctomycetes from WD2101 soil group in peatlands and genome analysis of the first cultivated representative.</title>
        <authorList>
            <person name="Dedysh S.N."/>
            <person name="Beletsky A.V."/>
            <person name="Ivanova A."/>
            <person name="Kulichevskaya I.S."/>
            <person name="Suzina N.E."/>
            <person name="Philippov D.A."/>
            <person name="Rakitin A.L."/>
            <person name="Mardanov A.V."/>
            <person name="Ravin N.V."/>
        </authorList>
    </citation>
    <scope>NUCLEOTIDE SEQUENCE [LARGE SCALE GENOMIC DNA]</scope>
    <source>
        <strain evidence="6 7">M1803</strain>
    </source>
</reference>
<dbReference type="RefSeq" id="WP_206293531.1">
    <property type="nucleotide sequence ID" value="NZ_CP063458.1"/>
</dbReference>
<dbReference type="EC" id="2.1.1.-" evidence="4"/>
<dbReference type="Proteomes" id="UP000593765">
    <property type="component" value="Chromosome"/>
</dbReference>
<keyword evidence="7" id="KW-1185">Reference proteome</keyword>
<dbReference type="PANTHER" id="PTHR13370">
    <property type="entry name" value="RNA METHYLASE-RELATED"/>
    <property type="match status" value="1"/>
</dbReference>
<organism evidence="6 7">
    <name type="scientific">Humisphaera borealis</name>
    <dbReference type="NCBI Taxonomy" id="2807512"/>
    <lineage>
        <taxon>Bacteria</taxon>
        <taxon>Pseudomonadati</taxon>
        <taxon>Planctomycetota</taxon>
        <taxon>Phycisphaerae</taxon>
        <taxon>Tepidisphaerales</taxon>
        <taxon>Tepidisphaeraceae</taxon>
        <taxon>Humisphaera</taxon>
    </lineage>
</organism>
<dbReference type="InterPro" id="IPR029063">
    <property type="entry name" value="SAM-dependent_MTases_sf"/>
</dbReference>
<dbReference type="EMBL" id="CP063458">
    <property type="protein sequence ID" value="QOV90448.1"/>
    <property type="molecule type" value="Genomic_DNA"/>
</dbReference>
<evidence type="ECO:0000256" key="1">
    <source>
        <dbReference type="ARBA" id="ARBA00006594"/>
    </source>
</evidence>
<evidence type="ECO:0000256" key="3">
    <source>
        <dbReference type="ARBA" id="ARBA00022679"/>
    </source>
</evidence>
<comment type="similarity">
    <text evidence="1 4">Belongs to the N(4)/N(6)-methyltransferase family.</text>
</comment>
<gene>
    <name evidence="6" type="ORF">IPV69_03515</name>
</gene>
<name>A0A7M2WY74_9BACT</name>
<dbReference type="Pfam" id="PF01555">
    <property type="entry name" value="N6_N4_Mtase"/>
    <property type="match status" value="1"/>
</dbReference>
<dbReference type="InterPro" id="IPR002052">
    <property type="entry name" value="DNA_methylase_N6_adenine_CS"/>
</dbReference>
<dbReference type="GO" id="GO:0005737">
    <property type="term" value="C:cytoplasm"/>
    <property type="evidence" value="ECO:0007669"/>
    <property type="project" value="TreeGrafter"/>
</dbReference>
<dbReference type="KEGG" id="hbs:IPV69_03515"/>
<feature type="domain" description="DNA methylase N-4/N-6" evidence="5">
    <location>
        <begin position="24"/>
        <end position="285"/>
    </location>
</feature>
<dbReference type="REBASE" id="453269">
    <property type="entry name" value="M.PbaM1803ORF3515P"/>
</dbReference>
<evidence type="ECO:0000313" key="6">
    <source>
        <dbReference type="EMBL" id="QOV90448.1"/>
    </source>
</evidence>
<keyword evidence="3" id="KW-0808">Transferase</keyword>
<dbReference type="AlphaFoldDB" id="A0A7M2WY74"/>
<accession>A0A7M2WY74</accession>
<proteinExistence type="inferred from homology"/>
<dbReference type="InterPro" id="IPR002941">
    <property type="entry name" value="DNA_methylase_N4/N6"/>
</dbReference>
<dbReference type="GO" id="GO:0032259">
    <property type="term" value="P:methylation"/>
    <property type="evidence" value="ECO:0007669"/>
    <property type="project" value="UniProtKB-KW"/>
</dbReference>